<evidence type="ECO:0000256" key="3">
    <source>
        <dbReference type="ARBA" id="ARBA00023125"/>
    </source>
</evidence>
<keyword evidence="2" id="KW-0805">Transcription regulation</keyword>
<dbReference type="GO" id="GO:0003677">
    <property type="term" value="F:DNA binding"/>
    <property type="evidence" value="ECO:0007669"/>
    <property type="project" value="UniProtKB-KW"/>
</dbReference>
<dbReference type="InterPro" id="IPR005119">
    <property type="entry name" value="LysR_subst-bd"/>
</dbReference>
<dbReference type="Pfam" id="PF00126">
    <property type="entry name" value="HTH_1"/>
    <property type="match status" value="1"/>
</dbReference>
<evidence type="ECO:0000313" key="6">
    <source>
        <dbReference type="EMBL" id="RED44840.1"/>
    </source>
</evidence>
<evidence type="ECO:0000256" key="2">
    <source>
        <dbReference type="ARBA" id="ARBA00023015"/>
    </source>
</evidence>
<organism evidence="6 7">
    <name type="scientific">Aestuariispira insulae</name>
    <dbReference type="NCBI Taxonomy" id="1461337"/>
    <lineage>
        <taxon>Bacteria</taxon>
        <taxon>Pseudomonadati</taxon>
        <taxon>Pseudomonadota</taxon>
        <taxon>Alphaproteobacteria</taxon>
        <taxon>Rhodospirillales</taxon>
        <taxon>Kiloniellaceae</taxon>
        <taxon>Aestuariispira</taxon>
    </lineage>
</organism>
<dbReference type="Pfam" id="PF03466">
    <property type="entry name" value="LysR_substrate"/>
    <property type="match status" value="1"/>
</dbReference>
<name>A0A3D9H5Q1_9PROT</name>
<protein>
    <submittedName>
        <fullName evidence="6">LysR family transcriptional regulator</fullName>
    </submittedName>
</protein>
<reference evidence="6 7" key="1">
    <citation type="submission" date="2018-07" db="EMBL/GenBank/DDBJ databases">
        <title>Genomic Encyclopedia of Type Strains, Phase III (KMG-III): the genomes of soil and plant-associated and newly described type strains.</title>
        <authorList>
            <person name="Whitman W."/>
        </authorList>
    </citation>
    <scope>NUCLEOTIDE SEQUENCE [LARGE SCALE GENOMIC DNA]</scope>
    <source>
        <strain evidence="6 7">CECT 8488</strain>
    </source>
</reference>
<dbReference type="InterPro" id="IPR050950">
    <property type="entry name" value="HTH-type_LysR_regulators"/>
</dbReference>
<dbReference type="RefSeq" id="WP_115938832.1">
    <property type="nucleotide sequence ID" value="NZ_QRDW01000013.1"/>
</dbReference>
<dbReference type="PRINTS" id="PR00039">
    <property type="entry name" value="HTHLYSR"/>
</dbReference>
<dbReference type="InterPro" id="IPR036390">
    <property type="entry name" value="WH_DNA-bd_sf"/>
</dbReference>
<comment type="caution">
    <text evidence="6">The sequence shown here is derived from an EMBL/GenBank/DDBJ whole genome shotgun (WGS) entry which is preliminary data.</text>
</comment>
<dbReference type="CDD" id="cd05466">
    <property type="entry name" value="PBP2_LTTR_substrate"/>
    <property type="match status" value="1"/>
</dbReference>
<evidence type="ECO:0000256" key="1">
    <source>
        <dbReference type="ARBA" id="ARBA00009437"/>
    </source>
</evidence>
<dbReference type="Gene3D" id="1.10.10.10">
    <property type="entry name" value="Winged helix-like DNA-binding domain superfamily/Winged helix DNA-binding domain"/>
    <property type="match status" value="1"/>
</dbReference>
<comment type="similarity">
    <text evidence="1">Belongs to the LysR transcriptional regulatory family.</text>
</comment>
<dbReference type="InterPro" id="IPR036388">
    <property type="entry name" value="WH-like_DNA-bd_sf"/>
</dbReference>
<dbReference type="OrthoDB" id="7840053at2"/>
<accession>A0A3D9H5Q1</accession>
<dbReference type="AlphaFoldDB" id="A0A3D9H5Q1"/>
<dbReference type="Gene3D" id="3.40.190.290">
    <property type="match status" value="1"/>
</dbReference>
<dbReference type="GO" id="GO:0003700">
    <property type="term" value="F:DNA-binding transcription factor activity"/>
    <property type="evidence" value="ECO:0007669"/>
    <property type="project" value="InterPro"/>
</dbReference>
<keyword evidence="3" id="KW-0238">DNA-binding</keyword>
<dbReference type="PROSITE" id="PS50931">
    <property type="entry name" value="HTH_LYSR"/>
    <property type="match status" value="1"/>
</dbReference>
<feature type="domain" description="HTH lysR-type" evidence="5">
    <location>
        <begin position="4"/>
        <end position="61"/>
    </location>
</feature>
<dbReference type="GO" id="GO:0005829">
    <property type="term" value="C:cytosol"/>
    <property type="evidence" value="ECO:0007669"/>
    <property type="project" value="TreeGrafter"/>
</dbReference>
<sequence>MAKFNYSQIRAFNAVARLSNISAAANRLGVTQPAITAQIRTLEKSYGVMLFERSNTGVRLTKLGRQLYRETASLDEQEEVIDHILGESAELKTGELRIVSGAPSLCVELLSEFNRLYPQVRLDVRFGNWGRVTSAIFERQADLAILTNPPEDEKLHMVHLIDQRLDCLVPEHHPLAQQASVSFRELADYPVIFRNGASITQRTVDDCLARAGLRLEPMVSLETREAVYEAVAEGMGVGFMLSAASKRQEKVRRVPILEAPENHPEKLFCLRPNLRRRVVQAFFDVAEEWAHGQRPV</sequence>
<gene>
    <name evidence="6" type="ORF">DFP90_11345</name>
</gene>
<dbReference type="Proteomes" id="UP000256845">
    <property type="component" value="Unassembled WGS sequence"/>
</dbReference>
<keyword evidence="7" id="KW-1185">Reference proteome</keyword>
<dbReference type="InterPro" id="IPR000847">
    <property type="entry name" value="LysR_HTH_N"/>
</dbReference>
<dbReference type="SUPFAM" id="SSF46785">
    <property type="entry name" value="Winged helix' DNA-binding domain"/>
    <property type="match status" value="1"/>
</dbReference>
<evidence type="ECO:0000256" key="4">
    <source>
        <dbReference type="ARBA" id="ARBA00023163"/>
    </source>
</evidence>
<dbReference type="PANTHER" id="PTHR30419">
    <property type="entry name" value="HTH-TYPE TRANSCRIPTIONAL REGULATOR YBHD"/>
    <property type="match status" value="1"/>
</dbReference>
<proteinExistence type="inferred from homology"/>
<dbReference type="SUPFAM" id="SSF53850">
    <property type="entry name" value="Periplasmic binding protein-like II"/>
    <property type="match status" value="1"/>
</dbReference>
<keyword evidence="4" id="KW-0804">Transcription</keyword>
<evidence type="ECO:0000313" key="7">
    <source>
        <dbReference type="Proteomes" id="UP000256845"/>
    </source>
</evidence>
<dbReference type="EMBL" id="QRDW01000013">
    <property type="protein sequence ID" value="RED44840.1"/>
    <property type="molecule type" value="Genomic_DNA"/>
</dbReference>
<evidence type="ECO:0000259" key="5">
    <source>
        <dbReference type="PROSITE" id="PS50931"/>
    </source>
</evidence>